<evidence type="ECO:0000256" key="1">
    <source>
        <dbReference type="ARBA" id="ARBA00008591"/>
    </source>
</evidence>
<comment type="similarity">
    <text evidence="1">Belongs to the UPF0111 family.</text>
</comment>
<name>A0A975G2L4_9CAUL</name>
<dbReference type="Pfam" id="PF01865">
    <property type="entry name" value="PhoU_div"/>
    <property type="match status" value="1"/>
</dbReference>
<dbReference type="PANTHER" id="PTHR37298">
    <property type="entry name" value="UPF0111 PROTEIN YKAA"/>
    <property type="match status" value="1"/>
</dbReference>
<protein>
    <submittedName>
        <fullName evidence="2">DUF47 domain-containing protein</fullName>
    </submittedName>
</protein>
<dbReference type="Gene3D" id="1.20.58.220">
    <property type="entry name" value="Phosphate transport system protein phou homolog 2, domain 2"/>
    <property type="match status" value="1"/>
</dbReference>
<dbReference type="EMBL" id="CP073078">
    <property type="protein sequence ID" value="QUD89740.1"/>
    <property type="molecule type" value="Genomic_DNA"/>
</dbReference>
<evidence type="ECO:0000313" key="3">
    <source>
        <dbReference type="Proteomes" id="UP000676409"/>
    </source>
</evidence>
<evidence type="ECO:0000313" key="2">
    <source>
        <dbReference type="EMBL" id="QUD89740.1"/>
    </source>
</evidence>
<organism evidence="2 3">
    <name type="scientific">Phenylobacterium montanum</name>
    <dbReference type="NCBI Taxonomy" id="2823693"/>
    <lineage>
        <taxon>Bacteria</taxon>
        <taxon>Pseudomonadati</taxon>
        <taxon>Pseudomonadota</taxon>
        <taxon>Alphaproteobacteria</taxon>
        <taxon>Caulobacterales</taxon>
        <taxon>Caulobacteraceae</taxon>
        <taxon>Phenylobacterium</taxon>
    </lineage>
</organism>
<dbReference type="PANTHER" id="PTHR37298:SF1">
    <property type="entry name" value="UPF0111 PROTEIN YKAA"/>
    <property type="match status" value="1"/>
</dbReference>
<dbReference type="RefSeq" id="WP_211939792.1">
    <property type="nucleotide sequence ID" value="NZ_CP073078.1"/>
</dbReference>
<dbReference type="KEGG" id="caul:KCG34_07680"/>
<keyword evidence="3" id="KW-1185">Reference proteome</keyword>
<dbReference type="AlphaFoldDB" id="A0A975G2L4"/>
<dbReference type="InterPro" id="IPR052912">
    <property type="entry name" value="UPF0111_domain"/>
</dbReference>
<gene>
    <name evidence="2" type="ORF">KCG34_07680</name>
</gene>
<sequence>MRWFQALLPREHGFFDHFIDHARQLVQGAEALRNLLNGGDAVPGACADIVRHEAAADEIARAVFLEIRRTFVTPFDRSDIRDLTTSLDDAIDQMQKTAKSIMLFDMTEFSPEMRELGDLAIQAAYLTLEGVELLRNMRRNAAQLNAIAEAVTRIENRSDEIYDQGMRALFKASQNRPMDFIAGAEVFDHLEKVLDRFEDVSNGISGILIEHL</sequence>
<dbReference type="InterPro" id="IPR018445">
    <property type="entry name" value="Put_Phosphate_transp_reg"/>
</dbReference>
<dbReference type="InterPro" id="IPR038078">
    <property type="entry name" value="PhoU-like_sf"/>
</dbReference>
<accession>A0A975G2L4</accession>
<dbReference type="Proteomes" id="UP000676409">
    <property type="component" value="Chromosome"/>
</dbReference>
<reference evidence="2" key="1">
    <citation type="submission" date="2021-04" db="EMBL/GenBank/DDBJ databases">
        <title>The complete genome sequence of Caulobacter sp. S6.</title>
        <authorList>
            <person name="Tang Y."/>
            <person name="Ouyang W."/>
            <person name="Liu Q."/>
            <person name="Huang B."/>
            <person name="Guo Z."/>
            <person name="Lei P."/>
        </authorList>
    </citation>
    <scope>NUCLEOTIDE SEQUENCE</scope>
    <source>
        <strain evidence="2">S6</strain>
    </source>
</reference>
<proteinExistence type="inferred from homology"/>